<protein>
    <submittedName>
        <fullName evidence="2">Uncharacterized protein</fullName>
    </submittedName>
</protein>
<evidence type="ECO:0000256" key="1">
    <source>
        <dbReference type="SAM" id="MobiDB-lite"/>
    </source>
</evidence>
<dbReference type="Proteomes" id="UP001212841">
    <property type="component" value="Unassembled WGS sequence"/>
</dbReference>
<keyword evidence="3" id="KW-1185">Reference proteome</keyword>
<reference evidence="2" key="1">
    <citation type="submission" date="2020-05" db="EMBL/GenBank/DDBJ databases">
        <title>Phylogenomic resolution of chytrid fungi.</title>
        <authorList>
            <person name="Stajich J.E."/>
            <person name="Amses K."/>
            <person name="Simmons R."/>
            <person name="Seto K."/>
            <person name="Myers J."/>
            <person name="Bonds A."/>
            <person name="Quandt C.A."/>
            <person name="Barry K."/>
            <person name="Liu P."/>
            <person name="Grigoriev I."/>
            <person name="Longcore J.E."/>
            <person name="James T.Y."/>
        </authorList>
    </citation>
    <scope>NUCLEOTIDE SEQUENCE</scope>
    <source>
        <strain evidence="2">JEL0318</strain>
    </source>
</reference>
<sequence length="176" mass="19301">MSLVGVHVPMGGEQIVGRVVTRVVAPEGKSLKVSVMWSLDVGNVDGEGITVDAKEVTTDGGAQRKGRMADFDEDDETEDEGLSSRRKWTARFSVRKSEITTRCFEFAIPFGGEGSVLAAMRNLTRWSGIGDDEDDSIDVQLRMQVFCVVGERVLQDDSAVEGHVIDAEISLRQEEH</sequence>
<gene>
    <name evidence="2" type="ORF">HK097_010716</name>
</gene>
<name>A0AAD5X3X9_9FUNG</name>
<proteinExistence type="predicted"/>
<organism evidence="2 3">
    <name type="scientific">Rhizophlyctis rosea</name>
    <dbReference type="NCBI Taxonomy" id="64517"/>
    <lineage>
        <taxon>Eukaryota</taxon>
        <taxon>Fungi</taxon>
        <taxon>Fungi incertae sedis</taxon>
        <taxon>Chytridiomycota</taxon>
        <taxon>Chytridiomycota incertae sedis</taxon>
        <taxon>Chytridiomycetes</taxon>
        <taxon>Rhizophlyctidales</taxon>
        <taxon>Rhizophlyctidaceae</taxon>
        <taxon>Rhizophlyctis</taxon>
    </lineage>
</organism>
<feature type="region of interest" description="Disordered" evidence="1">
    <location>
        <begin position="54"/>
        <end position="80"/>
    </location>
</feature>
<evidence type="ECO:0000313" key="3">
    <source>
        <dbReference type="Proteomes" id="UP001212841"/>
    </source>
</evidence>
<feature type="compositionally biased region" description="Acidic residues" evidence="1">
    <location>
        <begin position="71"/>
        <end position="80"/>
    </location>
</feature>
<dbReference type="AlphaFoldDB" id="A0AAD5X3X9"/>
<comment type="caution">
    <text evidence="2">The sequence shown here is derived from an EMBL/GenBank/DDBJ whole genome shotgun (WGS) entry which is preliminary data.</text>
</comment>
<evidence type="ECO:0000313" key="2">
    <source>
        <dbReference type="EMBL" id="KAJ3055371.1"/>
    </source>
</evidence>
<dbReference type="EMBL" id="JADGJD010000082">
    <property type="protein sequence ID" value="KAJ3055371.1"/>
    <property type="molecule type" value="Genomic_DNA"/>
</dbReference>
<accession>A0AAD5X3X9</accession>